<dbReference type="Proteomes" id="UP001279681">
    <property type="component" value="Unassembled WGS sequence"/>
</dbReference>
<comment type="caution">
    <text evidence="6">The sequence shown here is derived from an EMBL/GenBank/DDBJ whole genome shotgun (WGS) entry which is preliminary data.</text>
</comment>
<protein>
    <submittedName>
        <fullName evidence="6">Energy-coupling factor transporter transmembrane component T</fullName>
    </submittedName>
</protein>
<feature type="transmembrane region" description="Helical" evidence="5">
    <location>
        <begin position="79"/>
        <end position="99"/>
    </location>
</feature>
<keyword evidence="3 5" id="KW-1133">Transmembrane helix</keyword>
<feature type="transmembrane region" description="Helical" evidence="5">
    <location>
        <begin position="54"/>
        <end position="73"/>
    </location>
</feature>
<keyword evidence="4 5" id="KW-0472">Membrane</keyword>
<dbReference type="InterPro" id="IPR003339">
    <property type="entry name" value="ABC/ECF_trnsptr_transmembrane"/>
</dbReference>
<dbReference type="PANTHER" id="PTHR33514:SF13">
    <property type="entry name" value="PROTEIN ABCI12, CHLOROPLASTIC"/>
    <property type="match status" value="1"/>
</dbReference>
<evidence type="ECO:0000313" key="7">
    <source>
        <dbReference type="Proteomes" id="UP001279681"/>
    </source>
</evidence>
<evidence type="ECO:0000256" key="5">
    <source>
        <dbReference type="SAM" id="Phobius"/>
    </source>
</evidence>
<comment type="subcellular location">
    <subcellularLocation>
        <location evidence="1">Membrane</location>
        <topology evidence="1">Multi-pass membrane protein</topology>
    </subcellularLocation>
</comment>
<dbReference type="CDD" id="cd16914">
    <property type="entry name" value="EcfT"/>
    <property type="match status" value="1"/>
</dbReference>
<feature type="transmembrane region" description="Helical" evidence="5">
    <location>
        <begin position="218"/>
        <end position="238"/>
    </location>
</feature>
<dbReference type="PROSITE" id="PS51257">
    <property type="entry name" value="PROKAR_LIPOPROTEIN"/>
    <property type="match status" value="1"/>
</dbReference>
<organism evidence="6 7">
    <name type="scientific">Candidatus Cetobacterium colombiensis</name>
    <dbReference type="NCBI Taxonomy" id="3073100"/>
    <lineage>
        <taxon>Bacteria</taxon>
        <taxon>Fusobacteriati</taxon>
        <taxon>Fusobacteriota</taxon>
        <taxon>Fusobacteriia</taxon>
        <taxon>Fusobacteriales</taxon>
        <taxon>Fusobacteriaceae</taxon>
        <taxon>Cetobacterium</taxon>
    </lineage>
</organism>
<dbReference type="EMBL" id="JAVIKH010000007">
    <property type="protein sequence ID" value="MDX8336109.1"/>
    <property type="molecule type" value="Genomic_DNA"/>
</dbReference>
<proteinExistence type="predicted"/>
<evidence type="ECO:0000256" key="3">
    <source>
        <dbReference type="ARBA" id="ARBA00022989"/>
    </source>
</evidence>
<gene>
    <name evidence="6" type="ORF">RFV38_06315</name>
</gene>
<name>A0ABU4WA81_9FUSO</name>
<accession>A0ABU4WA81</accession>
<keyword evidence="2 5" id="KW-0812">Transmembrane</keyword>
<keyword evidence="7" id="KW-1185">Reference proteome</keyword>
<evidence type="ECO:0000256" key="2">
    <source>
        <dbReference type="ARBA" id="ARBA00022692"/>
    </source>
</evidence>
<dbReference type="Pfam" id="PF02361">
    <property type="entry name" value="CbiQ"/>
    <property type="match status" value="1"/>
</dbReference>
<feature type="transmembrane region" description="Helical" evidence="5">
    <location>
        <begin position="16"/>
        <end position="42"/>
    </location>
</feature>
<reference evidence="7" key="1">
    <citation type="submission" date="2023-07" db="EMBL/GenBank/DDBJ databases">
        <authorList>
            <person name="Colorado M.A."/>
            <person name="Villamil L.M."/>
            <person name="Melo J.F."/>
            <person name="Rodriguez J.A."/>
            <person name="Ruiz R.Y."/>
        </authorList>
    </citation>
    <scope>NUCLEOTIDE SEQUENCE [LARGE SCALE GENOMIC DNA]</scope>
    <source>
        <strain evidence="7">C33</strain>
    </source>
</reference>
<dbReference type="PANTHER" id="PTHR33514">
    <property type="entry name" value="PROTEIN ABCI12, CHLOROPLASTIC"/>
    <property type="match status" value="1"/>
</dbReference>
<evidence type="ECO:0000256" key="4">
    <source>
        <dbReference type="ARBA" id="ARBA00023136"/>
    </source>
</evidence>
<sequence length="239" mass="27962">MTNKKFDPRTIFYTTIFYIITLGCIKKYYEIIIIIPFIFFQLKLFSIDLNKLKKVLKSCIGLFLSIIFIKFFFMQKSILFIILFVFRVIIIIFLATSMISKMEVREIGFVIEKTLSPLKLFKIPTESISVITALSFKFIPMLEEEGKRIVLAQKARGIDYSLMSKKEKFKNIPTLFFPIITSGIQNAVHLAVSMEVRGYGNGATRTRLKNYIFRKNDYIYTILIFIVCILFIISSYLYK</sequence>
<evidence type="ECO:0000256" key="1">
    <source>
        <dbReference type="ARBA" id="ARBA00004141"/>
    </source>
</evidence>
<evidence type="ECO:0000313" key="6">
    <source>
        <dbReference type="EMBL" id="MDX8336109.1"/>
    </source>
</evidence>
<dbReference type="RefSeq" id="WP_320313514.1">
    <property type="nucleotide sequence ID" value="NZ_JAVIKH010000007.1"/>
</dbReference>